<sequence length="37" mass="4515">FPMDQDDDNLQYRYARWSDSIWHNHSFVYAGDDDYNG</sequence>
<proteinExistence type="predicted"/>
<dbReference type="Proteomes" id="UP000663836">
    <property type="component" value="Unassembled WGS sequence"/>
</dbReference>
<organism evidence="1 2">
    <name type="scientific">Rotaria sordida</name>
    <dbReference type="NCBI Taxonomy" id="392033"/>
    <lineage>
        <taxon>Eukaryota</taxon>
        <taxon>Metazoa</taxon>
        <taxon>Spiralia</taxon>
        <taxon>Gnathifera</taxon>
        <taxon>Rotifera</taxon>
        <taxon>Eurotatoria</taxon>
        <taxon>Bdelloidea</taxon>
        <taxon>Philodinida</taxon>
        <taxon>Philodinidae</taxon>
        <taxon>Rotaria</taxon>
    </lineage>
</organism>
<comment type="caution">
    <text evidence="1">The sequence shown here is derived from an EMBL/GenBank/DDBJ whole genome shotgun (WGS) entry which is preliminary data.</text>
</comment>
<accession>A0A820NI27</accession>
<protein>
    <submittedName>
        <fullName evidence="1">Uncharacterized protein</fullName>
    </submittedName>
</protein>
<dbReference type="EMBL" id="CAJOBD010063124">
    <property type="protein sequence ID" value="CAF4389376.1"/>
    <property type="molecule type" value="Genomic_DNA"/>
</dbReference>
<evidence type="ECO:0000313" key="2">
    <source>
        <dbReference type="Proteomes" id="UP000663836"/>
    </source>
</evidence>
<reference evidence="1" key="1">
    <citation type="submission" date="2021-02" db="EMBL/GenBank/DDBJ databases">
        <authorList>
            <person name="Nowell W R."/>
        </authorList>
    </citation>
    <scope>NUCLEOTIDE SEQUENCE</scope>
</reference>
<name>A0A820NI27_9BILA</name>
<dbReference type="AlphaFoldDB" id="A0A820NI27"/>
<feature type="non-terminal residue" evidence="1">
    <location>
        <position position="1"/>
    </location>
</feature>
<evidence type="ECO:0000313" key="1">
    <source>
        <dbReference type="EMBL" id="CAF4389376.1"/>
    </source>
</evidence>
<gene>
    <name evidence="1" type="ORF">JBS370_LOCUS43101</name>
</gene>